<feature type="domain" description="Ig-like" evidence="5">
    <location>
        <begin position="20"/>
        <end position="119"/>
    </location>
</feature>
<dbReference type="SUPFAM" id="SSF48726">
    <property type="entry name" value="Immunoglobulin"/>
    <property type="match status" value="1"/>
</dbReference>
<evidence type="ECO:0000256" key="2">
    <source>
        <dbReference type="ARBA" id="ARBA00023130"/>
    </source>
</evidence>
<evidence type="ECO:0000313" key="6">
    <source>
        <dbReference type="EMBL" id="KAK5612570.1"/>
    </source>
</evidence>
<dbReference type="GO" id="GO:0019814">
    <property type="term" value="C:immunoglobulin complex"/>
    <property type="evidence" value="ECO:0007669"/>
    <property type="project" value="UniProtKB-KW"/>
</dbReference>
<dbReference type="InterPro" id="IPR013106">
    <property type="entry name" value="Ig_V-set"/>
</dbReference>
<protein>
    <recommendedName>
        <fullName evidence="5">Ig-like domain-containing protein</fullName>
    </recommendedName>
</protein>
<dbReference type="PANTHER" id="PTHR23266">
    <property type="entry name" value="IMMUNOGLOBULIN HEAVY CHAIN"/>
    <property type="match status" value="1"/>
</dbReference>
<dbReference type="SMART" id="SM00406">
    <property type="entry name" value="IGv"/>
    <property type="match status" value="1"/>
</dbReference>
<dbReference type="Proteomes" id="UP001311232">
    <property type="component" value="Unassembled WGS sequence"/>
</dbReference>
<evidence type="ECO:0000259" key="5">
    <source>
        <dbReference type="PROSITE" id="PS50835"/>
    </source>
</evidence>
<dbReference type="InterPro" id="IPR013783">
    <property type="entry name" value="Ig-like_fold"/>
</dbReference>
<dbReference type="InterPro" id="IPR007110">
    <property type="entry name" value="Ig-like_dom"/>
</dbReference>
<feature type="chain" id="PRO_5043821639" description="Ig-like domain-containing protein" evidence="4">
    <location>
        <begin position="21"/>
        <end position="119"/>
    </location>
</feature>
<accession>A0AAV9RU53</accession>
<keyword evidence="2" id="KW-1064">Adaptive immunity</keyword>
<sequence>MINLVTWSLFVAVAIHGVWSQIKLKQSPSVVKKPGETVKISCAVKGFDIDNECVHWTRQKTGKALEWIGRQSPSLNEYSSSFESRVDLSYDVSASTAHLRISGLTEGDSALYFCAHTAQ</sequence>
<keyword evidence="1" id="KW-0391">Immunity</keyword>
<dbReference type="AlphaFoldDB" id="A0AAV9RU53"/>
<dbReference type="PROSITE" id="PS50835">
    <property type="entry name" value="IG_LIKE"/>
    <property type="match status" value="1"/>
</dbReference>
<evidence type="ECO:0000313" key="7">
    <source>
        <dbReference type="Proteomes" id="UP001311232"/>
    </source>
</evidence>
<proteinExistence type="predicted"/>
<organism evidence="6 7">
    <name type="scientific">Crenichthys baileyi</name>
    <name type="common">White River springfish</name>
    <dbReference type="NCBI Taxonomy" id="28760"/>
    <lineage>
        <taxon>Eukaryota</taxon>
        <taxon>Metazoa</taxon>
        <taxon>Chordata</taxon>
        <taxon>Craniata</taxon>
        <taxon>Vertebrata</taxon>
        <taxon>Euteleostomi</taxon>
        <taxon>Actinopterygii</taxon>
        <taxon>Neopterygii</taxon>
        <taxon>Teleostei</taxon>
        <taxon>Neoteleostei</taxon>
        <taxon>Acanthomorphata</taxon>
        <taxon>Ovalentaria</taxon>
        <taxon>Atherinomorphae</taxon>
        <taxon>Cyprinodontiformes</taxon>
        <taxon>Goodeidae</taxon>
        <taxon>Crenichthys</taxon>
    </lineage>
</organism>
<evidence type="ECO:0000256" key="3">
    <source>
        <dbReference type="ARBA" id="ARBA00043265"/>
    </source>
</evidence>
<keyword evidence="4" id="KW-0732">Signal</keyword>
<gene>
    <name evidence="6" type="ORF">CRENBAI_011566</name>
</gene>
<dbReference type="InterPro" id="IPR036179">
    <property type="entry name" value="Ig-like_dom_sf"/>
</dbReference>
<dbReference type="GO" id="GO:0002250">
    <property type="term" value="P:adaptive immune response"/>
    <property type="evidence" value="ECO:0007669"/>
    <property type="project" value="UniProtKB-KW"/>
</dbReference>
<feature type="signal peptide" evidence="4">
    <location>
        <begin position="1"/>
        <end position="20"/>
    </location>
</feature>
<reference evidence="6 7" key="1">
    <citation type="submission" date="2021-06" db="EMBL/GenBank/DDBJ databases">
        <authorList>
            <person name="Palmer J.M."/>
        </authorList>
    </citation>
    <scope>NUCLEOTIDE SEQUENCE [LARGE SCALE GENOMIC DNA]</scope>
    <source>
        <strain evidence="6 7">MEX-2019</strain>
        <tissue evidence="6">Muscle</tissue>
    </source>
</reference>
<dbReference type="Gene3D" id="2.60.40.10">
    <property type="entry name" value="Immunoglobulins"/>
    <property type="match status" value="1"/>
</dbReference>
<keyword evidence="3" id="KW-1280">Immunoglobulin</keyword>
<dbReference type="GO" id="GO:0005576">
    <property type="term" value="C:extracellular region"/>
    <property type="evidence" value="ECO:0007669"/>
    <property type="project" value="UniProtKB-ARBA"/>
</dbReference>
<dbReference type="EMBL" id="JAHHUM010001374">
    <property type="protein sequence ID" value="KAK5612570.1"/>
    <property type="molecule type" value="Genomic_DNA"/>
</dbReference>
<name>A0AAV9RU53_9TELE</name>
<keyword evidence="7" id="KW-1185">Reference proteome</keyword>
<evidence type="ECO:0000256" key="1">
    <source>
        <dbReference type="ARBA" id="ARBA00022859"/>
    </source>
</evidence>
<dbReference type="InterPro" id="IPR050199">
    <property type="entry name" value="IgHV"/>
</dbReference>
<comment type="caution">
    <text evidence="6">The sequence shown here is derived from an EMBL/GenBank/DDBJ whole genome shotgun (WGS) entry which is preliminary data.</text>
</comment>
<dbReference type="Pfam" id="PF07686">
    <property type="entry name" value="V-set"/>
    <property type="match status" value="1"/>
</dbReference>
<evidence type="ECO:0000256" key="4">
    <source>
        <dbReference type="SAM" id="SignalP"/>
    </source>
</evidence>